<sequence>MSRFEIDAKDAMGRVGSLELGGRTVTTPALMPVVNPHLHKPDLSEADIVITNSYIIYTGDSHDEAVKDGVRSVVGEGFDGVVVTDSGSYQMSVYGDDEVDVSNREILGFQRRIGTDIATPLDVPTPPDAARETAEGDVETTAERVREAVELYEGYGDAPALNAPVQGSTYDDLRERSAREAYTAGADVYPVGAVVPLMSDYRFGDLVDTVVAAKRGLGADAPVHLFGAGHPMVFALAVAVGCDLFDSAAYALYAEEGRYMTPEGTVQVDDLDELPCACSVCRGASGDKLGFEALAQHNLNVSFAEMRRVREAVRAGNLLELVETRCRAHPDLLDGLRRLGAHAETVERYDPASKSSFFYLGNPRRPEVVRHHQRLDRLELGDDTLVTAGRARGRDPLLLRPPFGPFPLELAETYPLNAETPEDPDDDAVDSALRGVERLVSLNPDATVTLEHPGWTHPRLDSLRDKGVRTEVYG</sequence>
<dbReference type="RefSeq" id="WP_266086596.1">
    <property type="nucleotide sequence ID" value="NZ_RKLV01000004.1"/>
</dbReference>
<dbReference type="NCBIfam" id="TIGR00432">
    <property type="entry name" value="arcsn_tRNA_tgt"/>
    <property type="match status" value="1"/>
</dbReference>
<keyword evidence="9" id="KW-1185">Reference proteome</keyword>
<keyword evidence="2 6" id="KW-0808">Transferase</keyword>
<dbReference type="SUPFAM" id="SSF88802">
    <property type="entry name" value="Pre-PUA domain"/>
    <property type="match status" value="1"/>
</dbReference>
<reference evidence="8" key="1">
    <citation type="submission" date="2022-09" db="EMBL/GenBank/DDBJ databases">
        <title>Haloadaptaus new haloarchaeum isolated from saline soil.</title>
        <authorList>
            <person name="Duran-Viseras A."/>
            <person name="Sanchez-Porro C."/>
            <person name="Ventosa A."/>
        </authorList>
    </citation>
    <scope>NUCLEOTIDE SEQUENCE</scope>
    <source>
        <strain evidence="8">F3-133</strain>
    </source>
</reference>
<feature type="binding site" evidence="6">
    <location>
        <position position="281"/>
    </location>
    <ligand>
        <name>Zn(2+)</name>
        <dbReference type="ChEBI" id="CHEBI:29105"/>
    </ligand>
</feature>
<evidence type="ECO:0000256" key="3">
    <source>
        <dbReference type="ARBA" id="ARBA00022694"/>
    </source>
</evidence>
<evidence type="ECO:0000256" key="4">
    <source>
        <dbReference type="ARBA" id="ARBA00022723"/>
    </source>
</evidence>
<dbReference type="InterPro" id="IPR004804">
    <property type="entry name" value="TgtA"/>
</dbReference>
<evidence type="ECO:0000259" key="7">
    <source>
        <dbReference type="Pfam" id="PF01702"/>
    </source>
</evidence>
<dbReference type="InterPro" id="IPR002616">
    <property type="entry name" value="tRNA_ribo_trans-like"/>
</dbReference>
<dbReference type="InterPro" id="IPR050076">
    <property type="entry name" value="ArchSynthase1/Queuine_TRR"/>
</dbReference>
<evidence type="ECO:0000313" key="9">
    <source>
        <dbReference type="Proteomes" id="UP001149411"/>
    </source>
</evidence>
<keyword evidence="1 6" id="KW-0328">Glycosyltransferase</keyword>
<organism evidence="8 9">
    <name type="scientific">Halorutilus salinus</name>
    <dbReference type="NCBI Taxonomy" id="2487751"/>
    <lineage>
        <taxon>Archaea</taxon>
        <taxon>Methanobacteriati</taxon>
        <taxon>Methanobacteriota</taxon>
        <taxon>Stenosarchaea group</taxon>
        <taxon>Halobacteria</taxon>
        <taxon>Halorutilales</taxon>
        <taxon>Halorutilaceae</taxon>
        <taxon>Halorutilus</taxon>
    </lineage>
</organism>
<evidence type="ECO:0000256" key="5">
    <source>
        <dbReference type="ARBA" id="ARBA00022833"/>
    </source>
</evidence>
<protein>
    <recommendedName>
        <fullName evidence="6">tRNA-guanine(15) transglycosylase</fullName>
        <ecNumber evidence="6">2.4.2.48</ecNumber>
    </recommendedName>
    <alternativeName>
        <fullName evidence="6">7-cyano-7-deazaguanine tRNA-ribosyltransferase</fullName>
    </alternativeName>
    <alternativeName>
        <fullName evidence="6">Archaeal tRNA-guanine transglycosylase</fullName>
    </alternativeName>
</protein>
<dbReference type="SUPFAM" id="SSF51713">
    <property type="entry name" value="tRNA-guanine transglycosylase"/>
    <property type="match status" value="1"/>
</dbReference>
<dbReference type="GO" id="GO:0016763">
    <property type="term" value="F:pentosyltransferase activity"/>
    <property type="evidence" value="ECO:0007669"/>
    <property type="project" value="UniProtKB-UniRule"/>
</dbReference>
<comment type="cofactor">
    <cofactor evidence="6">
        <name>Zn(2+)</name>
        <dbReference type="ChEBI" id="CHEBI:29105"/>
    </cofactor>
    <text evidence="6">Binds 1 zinc ion per subunit.</text>
</comment>
<keyword evidence="4 6" id="KW-0479">Metal-binding</keyword>
<dbReference type="PANTHER" id="PTHR46499:SF1">
    <property type="entry name" value="QUEUINE TRNA-RIBOSYLTRANSFERASE"/>
    <property type="match status" value="1"/>
</dbReference>
<dbReference type="EC" id="2.4.2.48" evidence="6"/>
<dbReference type="PANTHER" id="PTHR46499">
    <property type="entry name" value="QUEUINE TRNA-RIBOSYLTRANSFERASE"/>
    <property type="match status" value="1"/>
</dbReference>
<comment type="similarity">
    <text evidence="6">Belongs to the archaeosine tRNA-ribosyltransferase family.</text>
</comment>
<comment type="catalytic activity">
    <reaction evidence="6">
        <text>guanosine(15) in tRNA + 7-cyano-7-carbaguanine = 7-cyano-7-carbaguanosine(15) in tRNA + guanine</text>
        <dbReference type="Rhea" id="RHEA:43164"/>
        <dbReference type="Rhea" id="RHEA-COMP:10371"/>
        <dbReference type="Rhea" id="RHEA-COMP:10372"/>
        <dbReference type="ChEBI" id="CHEBI:16235"/>
        <dbReference type="ChEBI" id="CHEBI:45075"/>
        <dbReference type="ChEBI" id="CHEBI:74269"/>
        <dbReference type="ChEBI" id="CHEBI:82850"/>
        <dbReference type="EC" id="2.4.2.48"/>
    </reaction>
</comment>
<dbReference type="Proteomes" id="UP001149411">
    <property type="component" value="Unassembled WGS sequence"/>
</dbReference>
<feature type="binding site" evidence="6">
    <location>
        <position position="278"/>
    </location>
    <ligand>
        <name>Zn(2+)</name>
        <dbReference type="ChEBI" id="CHEBI:29105"/>
    </ligand>
</feature>
<evidence type="ECO:0000313" key="8">
    <source>
        <dbReference type="EMBL" id="MCX2818755.1"/>
    </source>
</evidence>
<proteinExistence type="inferred from homology"/>
<keyword evidence="3 6" id="KW-0819">tRNA processing</keyword>
<dbReference type="HAMAP" id="MF_01634">
    <property type="entry name" value="TgtA_arch"/>
    <property type="match status" value="1"/>
</dbReference>
<keyword evidence="5 6" id="KW-0862">Zinc</keyword>
<dbReference type="InterPro" id="IPR036511">
    <property type="entry name" value="TGT-like_sf"/>
</dbReference>
<comment type="pathway">
    <text evidence="6">tRNA modification; archaeosine-tRNA biosynthesis.</text>
</comment>
<dbReference type="NCBIfam" id="TIGR00449">
    <property type="entry name" value="tgt_general"/>
    <property type="match status" value="1"/>
</dbReference>
<dbReference type="AlphaFoldDB" id="A0A9Q4C4B7"/>
<gene>
    <name evidence="6 8" type="primary">tgtA</name>
    <name evidence="8" type="ORF">EGH25_05235</name>
</gene>
<feature type="binding site" evidence="6">
    <location>
        <position position="276"/>
    </location>
    <ligand>
        <name>Zn(2+)</name>
        <dbReference type="ChEBI" id="CHEBI:29105"/>
    </ligand>
</feature>
<feature type="domain" description="tRNA-guanine(15) transglycosylase-like" evidence="7">
    <location>
        <begin position="13"/>
        <end position="330"/>
    </location>
</feature>
<dbReference type="Gene3D" id="3.20.20.105">
    <property type="entry name" value="Queuine tRNA-ribosyltransferase-like"/>
    <property type="match status" value="1"/>
</dbReference>
<feature type="active site" description="Nucleophile" evidence="6">
    <location>
        <position position="85"/>
    </location>
</feature>
<dbReference type="GO" id="GO:0005737">
    <property type="term" value="C:cytoplasm"/>
    <property type="evidence" value="ECO:0007669"/>
    <property type="project" value="TreeGrafter"/>
</dbReference>
<comment type="function">
    <text evidence="6">Exchanges the guanine residue with 7-cyano-7-deazaguanine (preQ0) at position 15 in the dihydrouridine loop (D-loop) of archaeal tRNAs.</text>
</comment>
<name>A0A9Q4C4B7_9EURY</name>
<dbReference type="Pfam" id="PF01702">
    <property type="entry name" value="TGT"/>
    <property type="match status" value="1"/>
</dbReference>
<dbReference type="GO" id="GO:0002099">
    <property type="term" value="P:tRNA wobble guanine modification"/>
    <property type="evidence" value="ECO:0007669"/>
    <property type="project" value="TreeGrafter"/>
</dbReference>
<accession>A0A9Q4C4B7</accession>
<evidence type="ECO:0000256" key="1">
    <source>
        <dbReference type="ARBA" id="ARBA00022676"/>
    </source>
</evidence>
<evidence type="ECO:0000256" key="2">
    <source>
        <dbReference type="ARBA" id="ARBA00022679"/>
    </source>
</evidence>
<dbReference type="EMBL" id="RKLV01000004">
    <property type="protein sequence ID" value="MCX2818755.1"/>
    <property type="molecule type" value="Genomic_DNA"/>
</dbReference>
<dbReference type="GO" id="GO:0008270">
    <property type="term" value="F:zinc ion binding"/>
    <property type="evidence" value="ECO:0007669"/>
    <property type="project" value="UniProtKB-UniRule"/>
</dbReference>
<feature type="binding site" evidence="6">
    <location>
        <position position="193"/>
    </location>
    <ligand>
        <name>substrate</name>
    </ligand>
</feature>
<comment type="caution">
    <text evidence="8">The sequence shown here is derived from an EMBL/GenBank/DDBJ whole genome shotgun (WGS) entry which is preliminary data.</text>
</comment>
<feature type="binding site" evidence="6">
    <location>
        <position position="122"/>
    </location>
    <ligand>
        <name>substrate</name>
    </ligand>
</feature>
<evidence type="ECO:0000256" key="6">
    <source>
        <dbReference type="HAMAP-Rule" id="MF_01634"/>
    </source>
</evidence>